<keyword evidence="11 12" id="KW-0407">Ion channel</keyword>
<keyword evidence="10 12" id="KW-0739">Sodium transport</keyword>
<comment type="subcellular location">
    <subcellularLocation>
        <location evidence="1">Membrane</location>
        <topology evidence="1">Multi-pass membrane protein</topology>
    </subcellularLocation>
</comment>
<keyword evidence="16" id="KW-1185">Reference proteome</keyword>
<protein>
    <recommendedName>
        <fullName evidence="17">Sodium channel protein Nach</fullName>
    </recommendedName>
</protein>
<dbReference type="PRINTS" id="PR01078">
    <property type="entry name" value="AMINACHANNEL"/>
</dbReference>
<dbReference type="InterPro" id="IPR020903">
    <property type="entry name" value="ENaC_CS"/>
</dbReference>
<keyword evidence="5 12" id="KW-0812">Transmembrane</keyword>
<comment type="similarity">
    <text evidence="2 12">Belongs to the amiloride-sensitive sodium channel (TC 1.A.6) family.</text>
</comment>
<dbReference type="Gene3D" id="2.60.470.10">
    <property type="entry name" value="Acid-sensing ion channels like domains"/>
    <property type="match status" value="1"/>
</dbReference>
<gene>
    <name evidence="15" type="ORF">DGAL_LOCUS14825</name>
</gene>
<keyword evidence="6 14" id="KW-1133">Transmembrane helix</keyword>
<organism evidence="15 16">
    <name type="scientific">Daphnia galeata</name>
    <dbReference type="NCBI Taxonomy" id="27404"/>
    <lineage>
        <taxon>Eukaryota</taxon>
        <taxon>Metazoa</taxon>
        <taxon>Ecdysozoa</taxon>
        <taxon>Arthropoda</taxon>
        <taxon>Crustacea</taxon>
        <taxon>Branchiopoda</taxon>
        <taxon>Diplostraca</taxon>
        <taxon>Cladocera</taxon>
        <taxon>Anomopoda</taxon>
        <taxon>Daphniidae</taxon>
        <taxon>Daphnia</taxon>
    </lineage>
</organism>
<keyword evidence="3 12" id="KW-0813">Transport</keyword>
<evidence type="ECO:0008006" key="17">
    <source>
        <dbReference type="Google" id="ProtNLM"/>
    </source>
</evidence>
<accession>A0A8J2S7T4</accession>
<evidence type="ECO:0000256" key="12">
    <source>
        <dbReference type="RuleBase" id="RU000679"/>
    </source>
</evidence>
<evidence type="ECO:0000256" key="14">
    <source>
        <dbReference type="SAM" id="Phobius"/>
    </source>
</evidence>
<evidence type="ECO:0000256" key="4">
    <source>
        <dbReference type="ARBA" id="ARBA00022461"/>
    </source>
</evidence>
<dbReference type="AlphaFoldDB" id="A0A8J2S7T4"/>
<dbReference type="PANTHER" id="PTHR11690:SF288">
    <property type="entry name" value="AMILORIDE-SENSITIVE NA+ CHANNEL-RELATED"/>
    <property type="match status" value="1"/>
</dbReference>
<evidence type="ECO:0000313" key="16">
    <source>
        <dbReference type="Proteomes" id="UP000789390"/>
    </source>
</evidence>
<dbReference type="InterPro" id="IPR001873">
    <property type="entry name" value="ENaC"/>
</dbReference>
<dbReference type="Gene3D" id="1.10.287.820">
    <property type="entry name" value="Acid-sensing ion channel domain"/>
    <property type="match status" value="1"/>
</dbReference>
<dbReference type="OrthoDB" id="6502088at2759"/>
<comment type="caution">
    <text evidence="15">The sequence shown here is derived from an EMBL/GenBank/DDBJ whole genome shotgun (WGS) entry which is preliminary data.</text>
</comment>
<evidence type="ECO:0000256" key="9">
    <source>
        <dbReference type="ARBA" id="ARBA00023136"/>
    </source>
</evidence>
<feature type="compositionally biased region" description="Low complexity" evidence="13">
    <location>
        <begin position="474"/>
        <end position="492"/>
    </location>
</feature>
<keyword evidence="9 14" id="KW-0472">Membrane</keyword>
<dbReference type="Pfam" id="PF00858">
    <property type="entry name" value="ASC"/>
    <property type="match status" value="1"/>
</dbReference>
<keyword evidence="4 12" id="KW-0894">Sodium channel</keyword>
<evidence type="ECO:0000256" key="7">
    <source>
        <dbReference type="ARBA" id="ARBA00023053"/>
    </source>
</evidence>
<dbReference type="Proteomes" id="UP000789390">
    <property type="component" value="Unassembled WGS sequence"/>
</dbReference>
<sequence>MWIFVCLCGILFTSFFCWRIWLKYENSPVFTSLDSPRSLLNDNPFPAVTICSVNKVSEKRLRFALSDPRYKNVSYSTIQRTLRYMTKLDRAINKEQDLELLNRFYKTENITAVDLFELLKRTAPNCRDLVIDCIWQGVPDKCSDYLSFRPTDDGMCCTFNGAYYSDQLLGIQSRNYQPLQINGNGHRMGLTLILDANVTDYSVTNGKFDGFKVLADTDENFPDISDRGFVLGVGTETFAGLKAISSVITNQAVSTVPQKKRHCVVDGEMKLNYFTRYSQSACVAECTARQMQQRCSCRPYFFRAEASVPLCDLGKYSCISDVYEDMRRNGINTCGCLPQCTDQWYEPEISQAGFPGRGFNSSRTFTRLAEKLNLKPDIQYFKSNVAVLHVYYKEKTSFLYKTDIHYGIEDFISAVGGILSLGLGLSFVGVIELLYYLFFRCYVPVLSASQERSNENSMEDPLPLSYRSDKDNRSLTSSSNSPNSSTLNLSDSQLDEAIRKQENVKMVEISLD</sequence>
<keyword evidence="7" id="KW-0915">Sodium</keyword>
<reference evidence="15" key="1">
    <citation type="submission" date="2021-11" db="EMBL/GenBank/DDBJ databases">
        <authorList>
            <person name="Schell T."/>
        </authorList>
    </citation>
    <scope>NUCLEOTIDE SEQUENCE</scope>
    <source>
        <strain evidence="15">M5</strain>
    </source>
</reference>
<keyword evidence="8 12" id="KW-0406">Ion transport</keyword>
<evidence type="ECO:0000256" key="8">
    <source>
        <dbReference type="ARBA" id="ARBA00023065"/>
    </source>
</evidence>
<dbReference type="PROSITE" id="PS01206">
    <property type="entry name" value="ASC"/>
    <property type="match status" value="1"/>
</dbReference>
<proteinExistence type="inferred from homology"/>
<dbReference type="GO" id="GO:0015280">
    <property type="term" value="F:ligand-gated sodium channel activity"/>
    <property type="evidence" value="ECO:0007669"/>
    <property type="project" value="TreeGrafter"/>
</dbReference>
<feature type="region of interest" description="Disordered" evidence="13">
    <location>
        <begin position="454"/>
        <end position="492"/>
    </location>
</feature>
<name>A0A8J2S7T4_9CRUS</name>
<evidence type="ECO:0000313" key="15">
    <source>
        <dbReference type="EMBL" id="CAH0111190.1"/>
    </source>
</evidence>
<evidence type="ECO:0000256" key="13">
    <source>
        <dbReference type="SAM" id="MobiDB-lite"/>
    </source>
</evidence>
<feature type="transmembrane region" description="Helical" evidence="14">
    <location>
        <begin position="411"/>
        <end position="438"/>
    </location>
</feature>
<evidence type="ECO:0000256" key="3">
    <source>
        <dbReference type="ARBA" id="ARBA00022448"/>
    </source>
</evidence>
<evidence type="ECO:0000256" key="2">
    <source>
        <dbReference type="ARBA" id="ARBA00007193"/>
    </source>
</evidence>
<dbReference type="EMBL" id="CAKKLH010000311">
    <property type="protein sequence ID" value="CAH0111190.1"/>
    <property type="molecule type" value="Genomic_DNA"/>
</dbReference>
<evidence type="ECO:0000256" key="5">
    <source>
        <dbReference type="ARBA" id="ARBA00022692"/>
    </source>
</evidence>
<evidence type="ECO:0000256" key="6">
    <source>
        <dbReference type="ARBA" id="ARBA00022989"/>
    </source>
</evidence>
<dbReference type="GO" id="GO:0005886">
    <property type="term" value="C:plasma membrane"/>
    <property type="evidence" value="ECO:0007669"/>
    <property type="project" value="TreeGrafter"/>
</dbReference>
<dbReference type="PANTHER" id="PTHR11690">
    <property type="entry name" value="AMILORIDE-SENSITIVE SODIUM CHANNEL-RELATED"/>
    <property type="match status" value="1"/>
</dbReference>
<evidence type="ECO:0000256" key="11">
    <source>
        <dbReference type="ARBA" id="ARBA00023303"/>
    </source>
</evidence>
<evidence type="ECO:0000256" key="10">
    <source>
        <dbReference type="ARBA" id="ARBA00023201"/>
    </source>
</evidence>
<evidence type="ECO:0000256" key="1">
    <source>
        <dbReference type="ARBA" id="ARBA00004141"/>
    </source>
</evidence>